<dbReference type="UniPathway" id="UPA01057">
    <property type="reaction ID" value="UER00163"/>
</dbReference>
<keyword evidence="4" id="KW-0474">Menaquinone biosynthesis</keyword>
<comment type="catalytic activity">
    <reaction evidence="1 4">
        <text>chorismate = isochorismate</text>
        <dbReference type="Rhea" id="RHEA:18985"/>
        <dbReference type="ChEBI" id="CHEBI:29748"/>
        <dbReference type="ChEBI" id="CHEBI:29780"/>
        <dbReference type="EC" id="5.4.4.2"/>
    </reaction>
</comment>
<comment type="pathway">
    <text evidence="4">Quinol/quinone metabolism; menaquinone biosynthesis.</text>
</comment>
<feature type="active site" description="Proton acceptor" evidence="4">
    <location>
        <position position="214"/>
    </location>
</feature>
<organism evidence="6 7">
    <name type="scientific">[Anoxybacillus] calidus</name>
    <dbReference type="NCBI Taxonomy" id="575178"/>
    <lineage>
        <taxon>Bacteria</taxon>
        <taxon>Bacillati</taxon>
        <taxon>Bacillota</taxon>
        <taxon>Bacilli</taxon>
        <taxon>Bacillales</taxon>
        <taxon>Anoxybacillaceae</taxon>
        <taxon>Paranoxybacillus</taxon>
    </lineage>
</organism>
<evidence type="ECO:0000259" key="5">
    <source>
        <dbReference type="Pfam" id="PF00425"/>
    </source>
</evidence>
<dbReference type="UniPathway" id="UPA00079"/>
<dbReference type="RefSeq" id="WP_181537667.1">
    <property type="nucleotide sequence ID" value="NZ_JACDUU010000004.1"/>
</dbReference>
<feature type="binding site" evidence="4">
    <location>
        <position position="442"/>
    </location>
    <ligand>
        <name>Mg(2+)</name>
        <dbReference type="ChEBI" id="CHEBI:18420"/>
    </ligand>
</feature>
<keyword evidence="4" id="KW-0479">Metal-binding</keyword>
<comment type="cofactor">
    <cofactor evidence="4">
        <name>Mg(2+)</name>
        <dbReference type="ChEBI" id="CHEBI:18420"/>
    </cofactor>
</comment>
<comment type="caution">
    <text evidence="6">The sequence shown here is derived from an EMBL/GenBank/DDBJ whole genome shotgun (WGS) entry which is preliminary data.</text>
</comment>
<dbReference type="Pfam" id="PF00425">
    <property type="entry name" value="Chorismate_bind"/>
    <property type="match status" value="1"/>
</dbReference>
<feature type="active site" description="Proton donor" evidence="4">
    <location>
        <position position="263"/>
    </location>
</feature>
<dbReference type="GO" id="GO:0000287">
    <property type="term" value="F:magnesium ion binding"/>
    <property type="evidence" value="ECO:0007669"/>
    <property type="project" value="UniProtKB-UniRule"/>
</dbReference>
<keyword evidence="7" id="KW-1185">Reference proteome</keyword>
<comment type="similarity">
    <text evidence="2 4">Belongs to the isochorismate synthase family.</text>
</comment>
<name>A0A7V9Z0L0_9BACL</name>
<comment type="pathway">
    <text evidence="4">Quinol/quinone metabolism; 1,4-dihydroxy-2-naphthoate biosynthesis; 1,4-dihydroxy-2-naphthoate from chorismate: step 1/7.</text>
</comment>
<evidence type="ECO:0000313" key="7">
    <source>
        <dbReference type="Proteomes" id="UP000580891"/>
    </source>
</evidence>
<proteinExistence type="inferred from homology"/>
<dbReference type="HAMAP" id="MF_01935">
    <property type="entry name" value="MenF"/>
    <property type="match status" value="1"/>
</dbReference>
<dbReference type="Gene3D" id="3.60.120.10">
    <property type="entry name" value="Anthranilate synthase"/>
    <property type="match status" value="1"/>
</dbReference>
<comment type="function">
    <text evidence="4">Catalyzes the conversion of chorismate to isochorismate.</text>
</comment>
<dbReference type="PANTHER" id="PTHR42839">
    <property type="entry name" value="ISOCHORISMATE SYNTHASE ENTC"/>
    <property type="match status" value="1"/>
</dbReference>
<feature type="binding site" evidence="4">
    <location>
        <position position="307"/>
    </location>
    <ligand>
        <name>Mg(2+)</name>
        <dbReference type="ChEBI" id="CHEBI:18420"/>
    </ligand>
</feature>
<sequence length="460" mass="52384">MVTLYQNKIQEQLHMMMKTANTNTSFISVNEKTDNIDPLRFFHLGEEFSLGQRFFWSDPANEAVYVGLGCAYSIEVSHHENRFMEVEHEWKRFIKQVMFDQKGRGPLLFGGFSFDPLKAKTKRWVNFPEAKMIIPMMLLSIVKGDSSITITIPSKNNEEELLRIEQMLALLQQEKTVQYEHNATCVKIFEIEKDEWLTAVAKATSDIRNGELGKVVLAREARLLFDKRINPTVVLKRLREQQPFSYVFAFENGSDCFLGASPEQLVKKDDDMCYSTCLAGSIRRGKTLKEDKELGNWLLQDSKNLHEHRFVVDMIREAMLEVCDEVIIPDQPSLLKMRDIQHLYTPVKGFSRQPISLLSLVERLHPTPALGGTPRSKALRKIREIEPLDRGWYASPIGWLDAKGNGEFAVAIRSGLLQGNEVSIFAGCGVVGDSDPLSEYEETRVKFKPMLSALGGSENE</sequence>
<dbReference type="GO" id="GO:0009234">
    <property type="term" value="P:menaquinone biosynthetic process"/>
    <property type="evidence" value="ECO:0007669"/>
    <property type="project" value="UniProtKB-UniRule"/>
</dbReference>
<protein>
    <recommendedName>
        <fullName evidence="4">Isochorismate synthase MenF</fullName>
        <ecNumber evidence="4">5.4.4.2</ecNumber>
    </recommendedName>
    <alternativeName>
        <fullName evidence="4">Isochorismate mutase</fullName>
    </alternativeName>
</protein>
<dbReference type="InterPro" id="IPR015890">
    <property type="entry name" value="Chorismate_C"/>
</dbReference>
<evidence type="ECO:0000256" key="3">
    <source>
        <dbReference type="ARBA" id="ARBA00023235"/>
    </source>
</evidence>
<gene>
    <name evidence="4" type="primary">menF</name>
    <name evidence="6" type="ORF">HNQ85_002136</name>
</gene>
<dbReference type="SUPFAM" id="SSF56322">
    <property type="entry name" value="ADC synthase"/>
    <property type="match status" value="1"/>
</dbReference>
<dbReference type="Proteomes" id="UP000580891">
    <property type="component" value="Unassembled WGS sequence"/>
</dbReference>
<dbReference type="PANTHER" id="PTHR42839:SF1">
    <property type="entry name" value="ISOCHORISMATE SYNTHASE MENF"/>
    <property type="match status" value="1"/>
</dbReference>
<feature type="domain" description="Chorismate-utilising enzyme C-terminal" evidence="5">
    <location>
        <begin position="193"/>
        <end position="446"/>
    </location>
</feature>
<reference evidence="6 7" key="1">
    <citation type="submission" date="2020-07" db="EMBL/GenBank/DDBJ databases">
        <title>Genomic Encyclopedia of Type Strains, Phase IV (KMG-IV): sequencing the most valuable type-strain genomes for metagenomic binning, comparative biology and taxonomic classification.</title>
        <authorList>
            <person name="Goeker M."/>
        </authorList>
    </citation>
    <scope>NUCLEOTIDE SEQUENCE [LARGE SCALE GENOMIC DNA]</scope>
    <source>
        <strain evidence="6 7">DSM 25220</strain>
    </source>
</reference>
<dbReference type="EC" id="5.4.4.2" evidence="4"/>
<evidence type="ECO:0000256" key="4">
    <source>
        <dbReference type="HAMAP-Rule" id="MF_01935"/>
    </source>
</evidence>
<evidence type="ECO:0000313" key="6">
    <source>
        <dbReference type="EMBL" id="MBA2871861.1"/>
    </source>
</evidence>
<dbReference type="InterPro" id="IPR005801">
    <property type="entry name" value="ADC_synthase"/>
</dbReference>
<evidence type="ECO:0000256" key="1">
    <source>
        <dbReference type="ARBA" id="ARBA00000799"/>
    </source>
</evidence>
<dbReference type="AlphaFoldDB" id="A0A7V9Z0L0"/>
<dbReference type="InterPro" id="IPR034681">
    <property type="entry name" value="MenF"/>
</dbReference>
<evidence type="ECO:0000256" key="2">
    <source>
        <dbReference type="ARBA" id="ARBA00005297"/>
    </source>
</evidence>
<dbReference type="InterPro" id="IPR004561">
    <property type="entry name" value="IsoChor_synthase"/>
</dbReference>
<dbReference type="GO" id="GO:0008909">
    <property type="term" value="F:isochorismate synthase activity"/>
    <property type="evidence" value="ECO:0007669"/>
    <property type="project" value="UniProtKB-UniRule"/>
</dbReference>
<dbReference type="GO" id="GO:0009697">
    <property type="term" value="P:salicylic acid biosynthetic process"/>
    <property type="evidence" value="ECO:0007669"/>
    <property type="project" value="TreeGrafter"/>
</dbReference>
<dbReference type="NCBIfam" id="TIGR00543">
    <property type="entry name" value="isochor_syn"/>
    <property type="match status" value="1"/>
</dbReference>
<keyword evidence="4" id="KW-0460">Magnesium</keyword>
<accession>A0A7V9Z0L0</accession>
<dbReference type="EMBL" id="JACDUU010000004">
    <property type="protein sequence ID" value="MBA2871861.1"/>
    <property type="molecule type" value="Genomic_DNA"/>
</dbReference>
<keyword evidence="3 4" id="KW-0413">Isomerase</keyword>